<dbReference type="OrthoDB" id="10457476at2759"/>
<feature type="transmembrane region" description="Helical" evidence="1">
    <location>
        <begin position="12"/>
        <end position="36"/>
    </location>
</feature>
<dbReference type="AlphaFoldDB" id="F4RY00"/>
<dbReference type="HOGENOM" id="CLU_1185241_0_0_1"/>
<evidence type="ECO:0000256" key="1">
    <source>
        <dbReference type="SAM" id="Phobius"/>
    </source>
</evidence>
<dbReference type="EMBL" id="GL883129">
    <property type="protein sequence ID" value="EGG02730.1"/>
    <property type="molecule type" value="Genomic_DNA"/>
</dbReference>
<reference evidence="3" key="1">
    <citation type="journal article" date="2011" name="Proc. Natl. Acad. Sci. U.S.A.">
        <title>Obligate biotrophy features unraveled by the genomic analysis of rust fungi.</title>
        <authorList>
            <person name="Duplessis S."/>
            <person name="Cuomo C.A."/>
            <person name="Lin Y.-C."/>
            <person name="Aerts A."/>
            <person name="Tisserant E."/>
            <person name="Veneault-Fourrey C."/>
            <person name="Joly D.L."/>
            <person name="Hacquard S."/>
            <person name="Amselem J."/>
            <person name="Cantarel B.L."/>
            <person name="Chiu R."/>
            <person name="Coutinho P.M."/>
            <person name="Feau N."/>
            <person name="Field M."/>
            <person name="Frey P."/>
            <person name="Gelhaye E."/>
            <person name="Goldberg J."/>
            <person name="Grabherr M.G."/>
            <person name="Kodira C.D."/>
            <person name="Kohler A."/>
            <person name="Kuees U."/>
            <person name="Lindquist E.A."/>
            <person name="Lucas S.M."/>
            <person name="Mago R."/>
            <person name="Mauceli E."/>
            <person name="Morin E."/>
            <person name="Murat C."/>
            <person name="Pangilinan J.L."/>
            <person name="Park R."/>
            <person name="Pearson M."/>
            <person name="Quesneville H."/>
            <person name="Rouhier N."/>
            <person name="Sakthikumar S."/>
            <person name="Salamov A.A."/>
            <person name="Schmutz J."/>
            <person name="Selles B."/>
            <person name="Shapiro H."/>
            <person name="Tanguay P."/>
            <person name="Tuskan G.A."/>
            <person name="Henrissat B."/>
            <person name="Van de Peer Y."/>
            <person name="Rouze P."/>
            <person name="Ellis J.G."/>
            <person name="Dodds P.N."/>
            <person name="Schein J.E."/>
            <person name="Zhong S."/>
            <person name="Hamelin R.C."/>
            <person name="Grigoriev I.V."/>
            <person name="Szabo L.J."/>
            <person name="Martin F."/>
        </authorList>
    </citation>
    <scope>NUCLEOTIDE SEQUENCE [LARGE SCALE GENOMIC DNA]</scope>
    <source>
        <strain evidence="3">98AG31 / pathotype 3-4-7</strain>
    </source>
</reference>
<dbReference type="VEuPathDB" id="FungiDB:MELLADRAFT_72718"/>
<dbReference type="KEGG" id="mlr:MELLADRAFT_72718"/>
<keyword evidence="1" id="KW-1133">Transmembrane helix</keyword>
<keyword evidence="1" id="KW-0472">Membrane</keyword>
<dbReference type="RefSeq" id="XP_007414132.1">
    <property type="nucleotide sequence ID" value="XM_007414070.1"/>
</dbReference>
<feature type="transmembrane region" description="Helical" evidence="1">
    <location>
        <begin position="98"/>
        <end position="118"/>
    </location>
</feature>
<feature type="transmembrane region" description="Helical" evidence="1">
    <location>
        <begin position="182"/>
        <end position="201"/>
    </location>
</feature>
<dbReference type="GeneID" id="18932171"/>
<proteinExistence type="predicted"/>
<accession>F4RY00</accession>
<evidence type="ECO:0000313" key="2">
    <source>
        <dbReference type="EMBL" id="EGG02730.1"/>
    </source>
</evidence>
<feature type="transmembrane region" description="Helical" evidence="1">
    <location>
        <begin position="139"/>
        <end position="162"/>
    </location>
</feature>
<name>F4RY00_MELLP</name>
<keyword evidence="1" id="KW-0812">Transmembrane</keyword>
<keyword evidence="3" id="KW-1185">Reference proteome</keyword>
<evidence type="ECO:0000313" key="3">
    <source>
        <dbReference type="Proteomes" id="UP000001072"/>
    </source>
</evidence>
<dbReference type="Proteomes" id="UP000001072">
    <property type="component" value="Unassembled WGS sequence"/>
</dbReference>
<dbReference type="InParanoid" id="F4RY00"/>
<sequence length="234" mass="26812">MLSLATTMPKPLIWALNGFLLAMTVLSPIPILYSWFQSTLQYIQMQDVVYPVVKHLIRLASSYSPANYRPVRLAKSLIPLMKTTKNFDLLTYYIRWGFLSYLVISVIVILIYIPPIFLSFVRNLRNRVIGETLRRQHRLVMANTLLECFIIVSFSILTTYVLTLFPAGDPTHDQRFWLAIRIGMNGVICIFGNIAIFIVLFEVRKSHLPNKAISKVDVTLAEFSSTSAKDKFDC</sequence>
<organism evidence="3">
    <name type="scientific">Melampsora larici-populina (strain 98AG31 / pathotype 3-4-7)</name>
    <name type="common">Poplar leaf rust fungus</name>
    <dbReference type="NCBI Taxonomy" id="747676"/>
    <lineage>
        <taxon>Eukaryota</taxon>
        <taxon>Fungi</taxon>
        <taxon>Dikarya</taxon>
        <taxon>Basidiomycota</taxon>
        <taxon>Pucciniomycotina</taxon>
        <taxon>Pucciniomycetes</taxon>
        <taxon>Pucciniales</taxon>
        <taxon>Melampsoraceae</taxon>
        <taxon>Melampsora</taxon>
    </lineage>
</organism>
<protein>
    <submittedName>
        <fullName evidence="2">Uncharacterized protein</fullName>
    </submittedName>
</protein>
<gene>
    <name evidence="2" type="ORF">MELLADRAFT_72718</name>
</gene>